<dbReference type="Proteomes" id="UP000789860">
    <property type="component" value="Unassembled WGS sequence"/>
</dbReference>
<keyword evidence="2" id="KW-1185">Reference proteome</keyword>
<gene>
    <name evidence="1" type="ORF">SCALOS_LOCUS3432</name>
</gene>
<comment type="caution">
    <text evidence="1">The sequence shown here is derived from an EMBL/GenBank/DDBJ whole genome shotgun (WGS) entry which is preliminary data.</text>
</comment>
<name>A0ACA9L4F4_9GLOM</name>
<organism evidence="1 2">
    <name type="scientific">Scutellospora calospora</name>
    <dbReference type="NCBI Taxonomy" id="85575"/>
    <lineage>
        <taxon>Eukaryota</taxon>
        <taxon>Fungi</taxon>
        <taxon>Fungi incertae sedis</taxon>
        <taxon>Mucoromycota</taxon>
        <taxon>Glomeromycotina</taxon>
        <taxon>Glomeromycetes</taxon>
        <taxon>Diversisporales</taxon>
        <taxon>Gigasporaceae</taxon>
        <taxon>Scutellospora</taxon>
    </lineage>
</organism>
<accession>A0ACA9L4F4</accession>
<protein>
    <submittedName>
        <fullName evidence="1">79_t:CDS:1</fullName>
    </submittedName>
</protein>
<reference evidence="1" key="1">
    <citation type="submission" date="2021-06" db="EMBL/GenBank/DDBJ databases">
        <authorList>
            <person name="Kallberg Y."/>
            <person name="Tangrot J."/>
            <person name="Rosling A."/>
        </authorList>
    </citation>
    <scope>NUCLEOTIDE SEQUENCE</scope>
    <source>
        <strain evidence="1">AU212A</strain>
    </source>
</reference>
<feature type="non-terminal residue" evidence="1">
    <location>
        <position position="1"/>
    </location>
</feature>
<evidence type="ECO:0000313" key="1">
    <source>
        <dbReference type="EMBL" id="CAG8505528.1"/>
    </source>
</evidence>
<evidence type="ECO:0000313" key="2">
    <source>
        <dbReference type="Proteomes" id="UP000789860"/>
    </source>
</evidence>
<sequence length="63" mass="7140">ICELILFIVTMLELKNAIREIIYIIEKIESNKLEAQVFQRNNTDPQLLLAGTIPTPQTSLGNN</sequence>
<dbReference type="EMBL" id="CAJVPM010003765">
    <property type="protein sequence ID" value="CAG8505528.1"/>
    <property type="molecule type" value="Genomic_DNA"/>
</dbReference>
<proteinExistence type="predicted"/>